<dbReference type="GeneID" id="95975644"/>
<dbReference type="CDD" id="cd03676">
    <property type="entry name" value="NUDIX_Tnr3_like"/>
    <property type="match status" value="1"/>
</dbReference>
<feature type="compositionally biased region" description="Low complexity" evidence="1">
    <location>
        <begin position="47"/>
        <end position="56"/>
    </location>
</feature>
<accession>A0ABR3PQN7</accession>
<protein>
    <recommendedName>
        <fullName evidence="2">Nudix hydrolase domain-containing protein</fullName>
    </recommendedName>
</protein>
<keyword evidence="4" id="KW-1185">Reference proteome</keyword>
<evidence type="ECO:0000256" key="1">
    <source>
        <dbReference type="SAM" id="MobiDB-lite"/>
    </source>
</evidence>
<proteinExistence type="predicted"/>
<evidence type="ECO:0000259" key="2">
    <source>
        <dbReference type="PROSITE" id="PS51462"/>
    </source>
</evidence>
<dbReference type="InterPro" id="IPR031804">
    <property type="entry name" value="DUF4743"/>
</dbReference>
<dbReference type="InterPro" id="IPR000086">
    <property type="entry name" value="NUDIX_hydrolase_dom"/>
</dbReference>
<gene>
    <name evidence="3" type="ORF">AAFC00_001941</name>
</gene>
<evidence type="ECO:0000313" key="4">
    <source>
        <dbReference type="Proteomes" id="UP001562354"/>
    </source>
</evidence>
<dbReference type="PROSITE" id="PS51462">
    <property type="entry name" value="NUDIX"/>
    <property type="match status" value="1"/>
</dbReference>
<dbReference type="PANTHER" id="PTHR13622:SF8">
    <property type="entry name" value="THIAMIN PYROPHOSPHOKINASE 1"/>
    <property type="match status" value="1"/>
</dbReference>
<organism evidence="3 4">
    <name type="scientific">Neodothiora populina</name>
    <dbReference type="NCBI Taxonomy" id="2781224"/>
    <lineage>
        <taxon>Eukaryota</taxon>
        <taxon>Fungi</taxon>
        <taxon>Dikarya</taxon>
        <taxon>Ascomycota</taxon>
        <taxon>Pezizomycotina</taxon>
        <taxon>Dothideomycetes</taxon>
        <taxon>Dothideomycetidae</taxon>
        <taxon>Dothideales</taxon>
        <taxon>Dothioraceae</taxon>
        <taxon>Neodothiora</taxon>
    </lineage>
</organism>
<name>A0ABR3PQN7_9PEZI</name>
<dbReference type="SUPFAM" id="SSF55811">
    <property type="entry name" value="Nudix"/>
    <property type="match status" value="1"/>
</dbReference>
<feature type="region of interest" description="Disordered" evidence="1">
    <location>
        <begin position="15"/>
        <end position="63"/>
    </location>
</feature>
<reference evidence="3 4" key="1">
    <citation type="submission" date="2024-07" db="EMBL/GenBank/DDBJ databases">
        <title>Draft sequence of the Neodothiora populina.</title>
        <authorList>
            <person name="Drown D.D."/>
            <person name="Schuette U.S."/>
            <person name="Buechlein A.B."/>
            <person name="Rusch D.R."/>
            <person name="Winton L.W."/>
            <person name="Adams G.A."/>
        </authorList>
    </citation>
    <scope>NUCLEOTIDE SEQUENCE [LARGE SCALE GENOMIC DNA]</scope>
    <source>
        <strain evidence="3 4">CPC 39397</strain>
    </source>
</reference>
<dbReference type="Proteomes" id="UP001562354">
    <property type="component" value="Unassembled WGS sequence"/>
</dbReference>
<comment type="caution">
    <text evidence="3">The sequence shown here is derived from an EMBL/GenBank/DDBJ whole genome shotgun (WGS) entry which is preliminary data.</text>
</comment>
<dbReference type="InterPro" id="IPR015797">
    <property type="entry name" value="NUDIX_hydrolase-like_dom_sf"/>
</dbReference>
<dbReference type="Gene3D" id="3.90.79.10">
    <property type="entry name" value="Nucleoside Triphosphate Pyrophosphohydrolase"/>
    <property type="match status" value="1"/>
</dbReference>
<dbReference type="PANTHER" id="PTHR13622">
    <property type="entry name" value="THIAMIN PYROPHOSPHOKINASE"/>
    <property type="match status" value="1"/>
</dbReference>
<evidence type="ECO:0000313" key="3">
    <source>
        <dbReference type="EMBL" id="KAL1311869.1"/>
    </source>
</evidence>
<sequence>MEGFSLSKLRDLLPSLPQLSPQAEMDQETTLDQTAQLDAAAEKETAAEPAPSTSAPYVLSPMPIDESRPKTNLDLINECDSFPYFQDSPSLYLQHINTYYHLRVVAYPETTLGYVLPSVAEVLRGIPGWTLDDDERTLTLSDGTNEEERSAVVAATTAAMRATEYFSVLKGWRNELYPVYGPSPVKELLFSIERAASPLFGIVSYGVHMTAYTYVTSEKDKKELKLWTPRRAATKQTYGGMLDNTVAGGMATNEKPLECVIREAHEEASLPEDLVREGAKPAGTVTYFHIRDHRAGGETKLLQPECQFIFDLELPADVEPKPCDDEVEQFYLLGIDELKERLAKGEFKPNCAVVLIDFFVRHGVLTAEQERDYVEIVSRLHRRLEFPTGG</sequence>
<dbReference type="EMBL" id="JBFMKM010000001">
    <property type="protein sequence ID" value="KAL1311869.1"/>
    <property type="molecule type" value="Genomic_DNA"/>
</dbReference>
<dbReference type="Pfam" id="PF15916">
    <property type="entry name" value="DUF4743"/>
    <property type="match status" value="1"/>
</dbReference>
<dbReference type="RefSeq" id="XP_069204718.1">
    <property type="nucleotide sequence ID" value="XM_069341205.1"/>
</dbReference>
<feature type="domain" description="Nudix hydrolase" evidence="2">
    <location>
        <begin position="206"/>
        <end position="355"/>
    </location>
</feature>
<dbReference type="Pfam" id="PF00293">
    <property type="entry name" value="NUDIX"/>
    <property type="match status" value="1"/>
</dbReference>